<sequence>MNADVWVVAGAPGAGKSTAAEVLLAALRPVPALLDKDTLFSGFVAEVLSAHGRPYGEREGAWYDDHVKVHEYAGMTAAAREIRSAGCPVMLVAPFTGQIRDPERWRAWAADLGGPPVRLVWVRSDADTLRARIGGRGRSRDSGKTDDFASFLARVRPDEPPPVPHAEIDNRRGAPPLADQVAALISGRCGG</sequence>
<gene>
    <name evidence="2" type="ORF">LG943_19280</name>
</gene>
<dbReference type="Pfam" id="PF13671">
    <property type="entry name" value="AAA_33"/>
    <property type="match status" value="1"/>
</dbReference>
<organism evidence="2 3">
    <name type="scientific">Streptomonospora mangrovi</name>
    <dbReference type="NCBI Taxonomy" id="2883123"/>
    <lineage>
        <taxon>Bacteria</taxon>
        <taxon>Bacillati</taxon>
        <taxon>Actinomycetota</taxon>
        <taxon>Actinomycetes</taxon>
        <taxon>Streptosporangiales</taxon>
        <taxon>Nocardiopsidaceae</taxon>
        <taxon>Streptomonospora</taxon>
    </lineage>
</organism>
<dbReference type="GO" id="GO:0005524">
    <property type="term" value="F:ATP binding"/>
    <property type="evidence" value="ECO:0007669"/>
    <property type="project" value="UniProtKB-KW"/>
</dbReference>
<comment type="caution">
    <text evidence="2">The sequence shown here is derived from an EMBL/GenBank/DDBJ whole genome shotgun (WGS) entry which is preliminary data.</text>
</comment>
<dbReference type="AlphaFoldDB" id="A0A9X3NNV4"/>
<dbReference type="Proteomes" id="UP001140076">
    <property type="component" value="Unassembled WGS sequence"/>
</dbReference>
<name>A0A9X3NNV4_9ACTN</name>
<keyword evidence="2" id="KW-0547">Nucleotide-binding</keyword>
<evidence type="ECO:0000313" key="2">
    <source>
        <dbReference type="EMBL" id="MDA0566440.1"/>
    </source>
</evidence>
<evidence type="ECO:0000256" key="1">
    <source>
        <dbReference type="SAM" id="MobiDB-lite"/>
    </source>
</evidence>
<dbReference type="Gene3D" id="3.40.50.300">
    <property type="entry name" value="P-loop containing nucleotide triphosphate hydrolases"/>
    <property type="match status" value="1"/>
</dbReference>
<keyword evidence="2" id="KW-0067">ATP-binding</keyword>
<dbReference type="EMBL" id="JAJAQC010000036">
    <property type="protein sequence ID" value="MDA0566440.1"/>
    <property type="molecule type" value="Genomic_DNA"/>
</dbReference>
<keyword evidence="3" id="KW-1185">Reference proteome</keyword>
<reference evidence="2" key="1">
    <citation type="submission" date="2021-10" db="EMBL/GenBank/DDBJ databases">
        <title>Streptomonospora sp. nov., isolated from mangrove soil.</title>
        <authorList>
            <person name="Chen X."/>
            <person name="Ge X."/>
            <person name="Liu W."/>
        </authorList>
    </citation>
    <scope>NUCLEOTIDE SEQUENCE</scope>
    <source>
        <strain evidence="2">S1-112</strain>
    </source>
</reference>
<dbReference type="SUPFAM" id="SSF52540">
    <property type="entry name" value="P-loop containing nucleoside triphosphate hydrolases"/>
    <property type="match status" value="1"/>
</dbReference>
<protein>
    <submittedName>
        <fullName evidence="2">ATP-binding protein</fullName>
    </submittedName>
</protein>
<proteinExistence type="predicted"/>
<evidence type="ECO:0000313" key="3">
    <source>
        <dbReference type="Proteomes" id="UP001140076"/>
    </source>
</evidence>
<dbReference type="InterPro" id="IPR027417">
    <property type="entry name" value="P-loop_NTPase"/>
</dbReference>
<accession>A0A9X3NNV4</accession>
<feature type="region of interest" description="Disordered" evidence="1">
    <location>
        <begin position="154"/>
        <end position="174"/>
    </location>
</feature>